<accession>A0A5C8PR28</accession>
<name>A0A5C8PR28_9HYPH</name>
<evidence type="ECO:0000313" key="3">
    <source>
        <dbReference type="Proteomes" id="UP000321638"/>
    </source>
</evidence>
<dbReference type="GO" id="GO:0046583">
    <property type="term" value="F:monoatomic cation efflux transmembrane transporter activity"/>
    <property type="evidence" value="ECO:0007669"/>
    <property type="project" value="TreeGrafter"/>
</dbReference>
<gene>
    <name evidence="2" type="ORF">FHP25_09460</name>
</gene>
<dbReference type="AlphaFoldDB" id="A0A5C8PR28"/>
<protein>
    <recommendedName>
        <fullName evidence="4">Nickel/cobalt efflux system</fullName>
    </recommendedName>
</protein>
<dbReference type="EMBL" id="VDUZ01000008">
    <property type="protein sequence ID" value="TXL77643.1"/>
    <property type="molecule type" value="Genomic_DNA"/>
</dbReference>
<feature type="transmembrane region" description="Helical" evidence="1">
    <location>
        <begin position="218"/>
        <end position="239"/>
    </location>
</feature>
<dbReference type="RefSeq" id="WP_178133415.1">
    <property type="nucleotide sequence ID" value="NZ_VDUZ01000008.1"/>
</dbReference>
<dbReference type="GO" id="GO:0015099">
    <property type="term" value="F:nickel cation transmembrane transporter activity"/>
    <property type="evidence" value="ECO:0007669"/>
    <property type="project" value="TreeGrafter"/>
</dbReference>
<keyword evidence="1" id="KW-0472">Membrane</keyword>
<proteinExistence type="predicted"/>
<dbReference type="GO" id="GO:0010045">
    <property type="term" value="P:response to nickel cation"/>
    <property type="evidence" value="ECO:0007669"/>
    <property type="project" value="TreeGrafter"/>
</dbReference>
<dbReference type="GO" id="GO:0032025">
    <property type="term" value="P:response to cobalt ion"/>
    <property type="evidence" value="ECO:0007669"/>
    <property type="project" value="TreeGrafter"/>
</dbReference>
<dbReference type="InterPro" id="IPR051224">
    <property type="entry name" value="NiCoT_RcnA"/>
</dbReference>
<dbReference type="PANTHER" id="PTHR40659:SF1">
    <property type="entry name" value="NICKEL_COBALT EFFLUX SYSTEM RCNA"/>
    <property type="match status" value="1"/>
</dbReference>
<keyword evidence="1" id="KW-0812">Transmembrane</keyword>
<feature type="transmembrane region" description="Helical" evidence="1">
    <location>
        <begin position="176"/>
        <end position="197"/>
    </location>
</feature>
<comment type="caution">
    <text evidence="2">The sequence shown here is derived from an EMBL/GenBank/DDBJ whole genome shotgun (WGS) entry which is preliminary data.</text>
</comment>
<dbReference type="Proteomes" id="UP000321638">
    <property type="component" value="Unassembled WGS sequence"/>
</dbReference>
<reference evidence="2 3" key="1">
    <citation type="submission" date="2019-06" db="EMBL/GenBank/DDBJ databases">
        <title>New taxonomy in bacterial strain CC-CFT640, isolated from vineyard.</title>
        <authorList>
            <person name="Lin S.-Y."/>
            <person name="Tsai C.-F."/>
            <person name="Young C.-C."/>
        </authorList>
    </citation>
    <scope>NUCLEOTIDE SEQUENCE [LARGE SCALE GENOMIC DNA]</scope>
    <source>
        <strain evidence="2 3">CC-CFT640</strain>
    </source>
</reference>
<sequence length="243" mass="24734">MIFSLQRALQQQLGVQGTQMFDSVPQFLGTAGLAIALGCVHAFTPGHGKSVVFSHFIGRDAHPAAGLGVGTVAATAHGVFAVLLVSLLGGAVSRFGRPVGAAAGVEVFSGVIVAAIGVWYLAKAITGGADHAHDRRDGRPRPLLGVAVGMLPCPLTMIVFAYALGSQALAAGLVQAGFVSVGAAMTIALIGTIAIASRRLGLKLLDPSRRSVRIVMQVIEIGSSAIVLLLGVLMLAAAFPRVA</sequence>
<feature type="transmembrane region" description="Helical" evidence="1">
    <location>
        <begin position="64"/>
        <end position="89"/>
    </location>
</feature>
<feature type="transmembrane region" description="Helical" evidence="1">
    <location>
        <begin position="101"/>
        <end position="122"/>
    </location>
</feature>
<dbReference type="GO" id="GO:0005886">
    <property type="term" value="C:plasma membrane"/>
    <property type="evidence" value="ECO:0007669"/>
    <property type="project" value="UniProtKB-SubCell"/>
</dbReference>
<keyword evidence="1" id="KW-1133">Transmembrane helix</keyword>
<feature type="transmembrane region" description="Helical" evidence="1">
    <location>
        <begin position="143"/>
        <end position="164"/>
    </location>
</feature>
<dbReference type="GO" id="GO:0006824">
    <property type="term" value="P:cobalt ion transport"/>
    <property type="evidence" value="ECO:0007669"/>
    <property type="project" value="UniProtKB-KW"/>
</dbReference>
<evidence type="ECO:0000256" key="1">
    <source>
        <dbReference type="SAM" id="Phobius"/>
    </source>
</evidence>
<keyword evidence="3" id="KW-1185">Reference proteome</keyword>
<evidence type="ECO:0000313" key="2">
    <source>
        <dbReference type="EMBL" id="TXL77643.1"/>
    </source>
</evidence>
<dbReference type="PANTHER" id="PTHR40659">
    <property type="entry name" value="NICKEL/COBALT EFFLUX SYSTEM RCNA"/>
    <property type="match status" value="1"/>
</dbReference>
<evidence type="ECO:0008006" key="4">
    <source>
        <dbReference type="Google" id="ProtNLM"/>
    </source>
</evidence>
<organism evidence="2 3">
    <name type="scientific">Vineibacter terrae</name>
    <dbReference type="NCBI Taxonomy" id="2586908"/>
    <lineage>
        <taxon>Bacteria</taxon>
        <taxon>Pseudomonadati</taxon>
        <taxon>Pseudomonadota</taxon>
        <taxon>Alphaproteobacteria</taxon>
        <taxon>Hyphomicrobiales</taxon>
        <taxon>Vineibacter</taxon>
    </lineage>
</organism>